<evidence type="ECO:0000256" key="1">
    <source>
        <dbReference type="ARBA" id="ARBA00004443"/>
    </source>
</evidence>
<sequence length="175" mass="19790">MTRLFRLASVAARAVAFSPLARPTALRAMSATAATSSSGPSGHSSLDPTISAYPTAHDLDPNEKNDYEKYVTFWRKHFQTLEDDFELERGLNHIFATDWVPSVEVIGDALRAARAQNSFATAVRTLEALQSKAHNDKQYQQYVKELQPLLTELGIVEKKDLGSFEFVREKRWWME</sequence>
<protein>
    <recommendedName>
        <fullName evidence="11">Cytochrome c oxidase subunit 6, mitochondrial</fullName>
    </recommendedName>
    <alternativeName>
        <fullName evidence="11">Cytochrome c oxidase polypeptide VI</fullName>
    </alternativeName>
</protein>
<evidence type="ECO:0000256" key="12">
    <source>
        <dbReference type="SAM" id="MobiDB-lite"/>
    </source>
</evidence>
<dbReference type="SUPFAM" id="SSF48479">
    <property type="entry name" value="Cytochrome c oxidase subunit E"/>
    <property type="match status" value="1"/>
</dbReference>
<feature type="compositionally biased region" description="Low complexity" evidence="12">
    <location>
        <begin position="32"/>
        <end position="45"/>
    </location>
</feature>
<name>A0AAD5TVD5_9FUNG</name>
<dbReference type="GO" id="GO:0046872">
    <property type="term" value="F:metal ion binding"/>
    <property type="evidence" value="ECO:0007669"/>
    <property type="project" value="UniProtKB-UniRule"/>
</dbReference>
<evidence type="ECO:0000256" key="2">
    <source>
        <dbReference type="ARBA" id="ARBA00004673"/>
    </source>
</evidence>
<evidence type="ECO:0000256" key="9">
    <source>
        <dbReference type="ARBA" id="ARBA00023128"/>
    </source>
</evidence>
<evidence type="ECO:0000256" key="7">
    <source>
        <dbReference type="ARBA" id="ARBA00022946"/>
    </source>
</evidence>
<evidence type="ECO:0000256" key="10">
    <source>
        <dbReference type="ARBA" id="ARBA00023136"/>
    </source>
</evidence>
<comment type="pathway">
    <text evidence="2 11">Energy metabolism; oxidative phosphorylation.</text>
</comment>
<keyword evidence="8 11" id="KW-0408">Iron</keyword>
<gene>
    <name evidence="13" type="primary">COX6_1</name>
    <name evidence="13" type="ORF">HDU87_005121</name>
</gene>
<feature type="region of interest" description="Disordered" evidence="12">
    <location>
        <begin position="32"/>
        <end position="61"/>
    </location>
</feature>
<keyword evidence="5 11" id="KW-0479">Metal-binding</keyword>
<keyword evidence="9 11" id="KW-0496">Mitochondrion</keyword>
<dbReference type="GO" id="GO:0045277">
    <property type="term" value="C:respiratory chain complex IV"/>
    <property type="evidence" value="ECO:0007669"/>
    <property type="project" value="UniProtKB-UniRule"/>
</dbReference>
<keyword evidence="14" id="KW-1185">Reference proteome</keyword>
<keyword evidence="10 11" id="KW-0472">Membrane</keyword>
<accession>A0AAD5TVD5</accession>
<dbReference type="GO" id="GO:0005743">
    <property type="term" value="C:mitochondrial inner membrane"/>
    <property type="evidence" value="ECO:0007669"/>
    <property type="project" value="UniProtKB-SubCell"/>
</dbReference>
<dbReference type="PANTHER" id="PTHR14200">
    <property type="entry name" value="CYTOCHROME C OXIDASE POLYPEPTIDE"/>
    <property type="match status" value="1"/>
</dbReference>
<evidence type="ECO:0000313" key="13">
    <source>
        <dbReference type="EMBL" id="KAJ3184274.1"/>
    </source>
</evidence>
<comment type="subunit">
    <text evidence="11">Component of the cytochrome c oxidase (complex IV, CIV), a multisubunit enzyme composed of a catalytic core of 3 subunits and several supernumerary subunits.</text>
</comment>
<dbReference type="Proteomes" id="UP001212152">
    <property type="component" value="Unassembled WGS sequence"/>
</dbReference>
<comment type="caution">
    <text evidence="13">The sequence shown here is derived from an EMBL/GenBank/DDBJ whole genome shotgun (WGS) entry which is preliminary data.</text>
</comment>
<comment type="function">
    <text evidence="11">Component of the cytochrome c oxidase, the last enzyme in the mitochondrial electron transport chain which drives oxidative phosphorylation. The respiratory chain contains 3 multisubunit complexes succinate dehydrogenase (complex II, CII), ubiquinol-cytochrome c oxidoreductase (cytochrome b-c1 complex, complex III, CIII) and cytochrome c oxidase (complex IV, CIV), that cooperate to transfer electrons derived from NADH and succinate to molecular oxygen, creating an electrochemical gradient over the inner membrane that drives transmembrane transport and the ATP synthase. Cytochrome c oxidase is the component of the respiratory chain that catalyzes the reduction of oxygen to water. Electrons originating from reduced cytochrome c in the intermembrane space (IMS) are transferred via the dinuclear copper A center (CU(A)) of subunit 2 and heme A of subunit 1 to the active site in subunit 1, a binuclear center (BNC) formed by heme A3 and copper B (CU(B)). The BNC reduces molecular oxygen to 2 water molecules using 4 electrons from cytochrome c in the IMS and 4 protons from the mitochondrial matrix.</text>
</comment>
<comment type="subcellular location">
    <subcellularLocation>
        <location evidence="1 11">Mitochondrion inner membrane</location>
        <topology evidence="1 11">Peripheral membrane protein</topology>
        <orientation evidence="1 11">Matrix side</orientation>
    </subcellularLocation>
</comment>
<comment type="similarity">
    <text evidence="3 11">Belongs to the cytochrome c oxidase subunit 5A family.</text>
</comment>
<proteinExistence type="inferred from homology"/>
<dbReference type="InterPro" id="IPR036545">
    <property type="entry name" value="Cyt_c_oxidase_su5A/6_sf"/>
</dbReference>
<dbReference type="Gene3D" id="1.25.40.40">
    <property type="entry name" value="Cytochrome c oxidase, subunit Va/VI"/>
    <property type="match status" value="1"/>
</dbReference>
<evidence type="ECO:0000256" key="8">
    <source>
        <dbReference type="ARBA" id="ARBA00023004"/>
    </source>
</evidence>
<dbReference type="Pfam" id="PF02284">
    <property type="entry name" value="COX5A"/>
    <property type="match status" value="1"/>
</dbReference>
<evidence type="ECO:0000256" key="3">
    <source>
        <dbReference type="ARBA" id="ARBA00007972"/>
    </source>
</evidence>
<reference evidence="13" key="1">
    <citation type="submission" date="2020-05" db="EMBL/GenBank/DDBJ databases">
        <title>Phylogenomic resolution of chytrid fungi.</title>
        <authorList>
            <person name="Stajich J.E."/>
            <person name="Amses K."/>
            <person name="Simmons R."/>
            <person name="Seto K."/>
            <person name="Myers J."/>
            <person name="Bonds A."/>
            <person name="Quandt C.A."/>
            <person name="Barry K."/>
            <person name="Liu P."/>
            <person name="Grigoriev I."/>
            <person name="Longcore J.E."/>
            <person name="James T.Y."/>
        </authorList>
    </citation>
    <scope>NUCLEOTIDE SEQUENCE</scope>
    <source>
        <strain evidence="13">JEL0379</strain>
    </source>
</reference>
<evidence type="ECO:0000256" key="4">
    <source>
        <dbReference type="ARBA" id="ARBA00022617"/>
    </source>
</evidence>
<evidence type="ECO:0000256" key="6">
    <source>
        <dbReference type="ARBA" id="ARBA00022792"/>
    </source>
</evidence>
<organism evidence="13 14">
    <name type="scientific">Geranomyces variabilis</name>
    <dbReference type="NCBI Taxonomy" id="109894"/>
    <lineage>
        <taxon>Eukaryota</taxon>
        <taxon>Fungi</taxon>
        <taxon>Fungi incertae sedis</taxon>
        <taxon>Chytridiomycota</taxon>
        <taxon>Chytridiomycota incertae sedis</taxon>
        <taxon>Chytridiomycetes</taxon>
        <taxon>Spizellomycetales</taxon>
        <taxon>Powellomycetaceae</taxon>
        <taxon>Geranomyces</taxon>
    </lineage>
</organism>
<evidence type="ECO:0000256" key="5">
    <source>
        <dbReference type="ARBA" id="ARBA00022723"/>
    </source>
</evidence>
<dbReference type="PANTHER" id="PTHR14200:SF11">
    <property type="entry name" value="CYTOCHROME C OXIDASE SUBUNIT 5A, MITOCHONDRIAL"/>
    <property type="match status" value="1"/>
</dbReference>
<evidence type="ECO:0000313" key="14">
    <source>
        <dbReference type="Proteomes" id="UP001212152"/>
    </source>
</evidence>
<evidence type="ECO:0000256" key="11">
    <source>
        <dbReference type="RuleBase" id="RU368103"/>
    </source>
</evidence>
<dbReference type="GO" id="GO:0006123">
    <property type="term" value="P:mitochondrial electron transport, cytochrome c to oxygen"/>
    <property type="evidence" value="ECO:0007669"/>
    <property type="project" value="UniProtKB-UniRule"/>
</dbReference>
<dbReference type="AlphaFoldDB" id="A0AAD5TVD5"/>
<keyword evidence="4 11" id="KW-0349">Heme</keyword>
<dbReference type="InterPro" id="IPR003204">
    <property type="entry name" value="Cyt_c_oxidase_su5A/6"/>
</dbReference>
<keyword evidence="7 11" id="KW-0809">Transit peptide</keyword>
<keyword evidence="6 11" id="KW-0999">Mitochondrion inner membrane</keyword>
<dbReference type="EMBL" id="JADGJQ010000004">
    <property type="protein sequence ID" value="KAJ3184274.1"/>
    <property type="molecule type" value="Genomic_DNA"/>
</dbReference>